<gene>
    <name evidence="1" type="ORF">ERS852411_00735</name>
    <name evidence="2" type="ORF">PND83_07830</name>
    <name evidence="3" type="ORF">PNE06_16445</name>
</gene>
<sequence>MNLKNAIFGGSVTGISDRSGAYDGSIQAWLPIKDIVQGVVVTRDKRFVKILELLPVNFYTMSSMDKSAAIEDFAAYLKIAPANLQINVLTQPFDLDGYLKLLRGYLERETNEQCRLMLEESMDYVPQLVEREALTHRFFLSFSYDPSMKAPDHTPEAIAAVLNEKAEVARRYLDRCGVAVLEPEYADNFILELFYKLINKHTSQHLRLPDGVFDMLGMVHGVYDEEALKALDTAAAESAGKKKRKWFSRKEASPLSRLEAGATTIPDLIAPPDIDTHHPDYLLIDGVCHAYLYISGYGYSTVVGKGWLTPLIEAGEGVSLSFYLVKQPREKTVNAIGQTTMINRSRMRDVGDTRQDFEELGDAIGAGLYLKEGMNREGQDFYYMHTLIEVIADDPDTLEQRVTAVETLCVASDMLAKRCEYKHEAAFLSFLPLLISDPDIERKSRRNALTSGVAASFPFASFELSDQKGIFLGLNLYNRSPVFIDLYDDYKYTNGNFAAFGNSGAGKSTLLQSIGKRLREQQRKVIYIVPEKGHEYRPLCEAVGGQFIKLGPSSPDCIGLMDIRRLKASPYAAQNGGTQRRESLLAEKVSWLSVWYSLQKRNLSEEDMNYIDASLIECYGRRGITFDNASLFEEDGVTIKEMPVIQEWYDILREKQETKHLSVILTRYVSGSAASMGGHTNVDTENPYIVIDLTDIPDDLQLATVYAATGFATDITVQNGDVGTALLSDELWKLLGANSNPLAADYTMRMVKLIRSQGGVAGVTSQGMADMMALDGGKYGKGILDSCRIKFIMQMEDQEARLVQNILNLTEEETKMITRFRRGEGLLCIGHNHVPIAVHVSPREYEAITTSPTDLRARQQARVE</sequence>
<dbReference type="GeneID" id="89522011"/>
<evidence type="ECO:0000313" key="3">
    <source>
        <dbReference type="EMBL" id="MDB7934674.1"/>
    </source>
</evidence>
<dbReference type="Proteomes" id="UP001211006">
    <property type="component" value="Unassembled WGS sequence"/>
</dbReference>
<dbReference type="PANTHER" id="PTHR30121:SF6">
    <property type="entry name" value="SLR6007 PROTEIN"/>
    <property type="match status" value="1"/>
</dbReference>
<dbReference type="Proteomes" id="UP001211173">
    <property type="component" value="Unassembled WGS sequence"/>
</dbReference>
<organism evidence="1 4">
    <name type="scientific">Flavonifractor plautii</name>
    <name type="common">Fusobacterium plautii</name>
    <dbReference type="NCBI Taxonomy" id="292800"/>
    <lineage>
        <taxon>Bacteria</taxon>
        <taxon>Bacillati</taxon>
        <taxon>Bacillota</taxon>
        <taxon>Clostridia</taxon>
        <taxon>Eubacteriales</taxon>
        <taxon>Oscillospiraceae</taxon>
        <taxon>Flavonifractor</taxon>
    </lineage>
</organism>
<dbReference type="InterPro" id="IPR027417">
    <property type="entry name" value="P-loop_NTPase"/>
</dbReference>
<keyword evidence="1" id="KW-0067">ATP-binding</keyword>
<dbReference type="InterPro" id="IPR051162">
    <property type="entry name" value="T4SS_component"/>
</dbReference>
<protein>
    <submittedName>
        <fullName evidence="1">Conjugal transfer ATP-binding protein TraC</fullName>
    </submittedName>
    <submittedName>
        <fullName evidence="2">VirB4 family type IV secretion system protein</fullName>
    </submittedName>
</protein>
<dbReference type="EMBL" id="CYZT01000028">
    <property type="protein sequence ID" value="CUN94857.1"/>
    <property type="molecule type" value="Genomic_DNA"/>
</dbReference>
<dbReference type="EMBL" id="JAQLWO010000006">
    <property type="protein sequence ID" value="MDB7905878.1"/>
    <property type="molecule type" value="Genomic_DNA"/>
</dbReference>
<proteinExistence type="predicted"/>
<dbReference type="Gene3D" id="1.10.8.730">
    <property type="match status" value="1"/>
</dbReference>
<evidence type="ECO:0000313" key="4">
    <source>
        <dbReference type="Proteomes" id="UP000095746"/>
    </source>
</evidence>
<dbReference type="AlphaFoldDB" id="A0A174B204"/>
<dbReference type="GO" id="GO:0005524">
    <property type="term" value="F:ATP binding"/>
    <property type="evidence" value="ECO:0007669"/>
    <property type="project" value="UniProtKB-KW"/>
</dbReference>
<evidence type="ECO:0000313" key="2">
    <source>
        <dbReference type="EMBL" id="MDB7905878.1"/>
    </source>
</evidence>
<keyword evidence="1" id="KW-0547">Nucleotide-binding</keyword>
<reference evidence="1 4" key="1">
    <citation type="submission" date="2015-09" db="EMBL/GenBank/DDBJ databases">
        <authorList>
            <consortium name="Pathogen Informatics"/>
        </authorList>
    </citation>
    <scope>NUCLEOTIDE SEQUENCE [LARGE SCALE GENOMIC DNA]</scope>
    <source>
        <strain evidence="1 4">2789STDY5608854</strain>
    </source>
</reference>
<reference evidence="2" key="2">
    <citation type="submission" date="2023-01" db="EMBL/GenBank/DDBJ databases">
        <title>Human gut microbiome strain richness.</title>
        <authorList>
            <person name="Chen-Liaw A."/>
        </authorList>
    </citation>
    <scope>NUCLEOTIDE SEQUENCE</scope>
    <source>
        <strain evidence="3">1001287st1_F4_1001285I_161205</strain>
        <strain evidence="2">2225st1_A6_2225SCRN_200828</strain>
    </source>
</reference>
<dbReference type="RefSeq" id="WP_009259352.1">
    <property type="nucleotide sequence ID" value="NZ_BAABZG010000001.1"/>
</dbReference>
<dbReference type="Gene3D" id="3.40.50.300">
    <property type="entry name" value="P-loop containing nucleotide triphosphate hydrolases"/>
    <property type="match status" value="1"/>
</dbReference>
<dbReference type="EMBL" id="JAQLWV010000028">
    <property type="protein sequence ID" value="MDB7934674.1"/>
    <property type="molecule type" value="Genomic_DNA"/>
</dbReference>
<dbReference type="SUPFAM" id="SSF52540">
    <property type="entry name" value="P-loop containing nucleoside triphosphate hydrolases"/>
    <property type="match status" value="1"/>
</dbReference>
<dbReference type="PANTHER" id="PTHR30121">
    <property type="entry name" value="UNCHARACTERIZED PROTEIN YJGR-RELATED"/>
    <property type="match status" value="1"/>
</dbReference>
<evidence type="ECO:0000313" key="1">
    <source>
        <dbReference type="EMBL" id="CUN94857.1"/>
    </source>
</evidence>
<accession>A0A174B204</accession>
<name>A0A174B204_FLAPL</name>
<dbReference type="Proteomes" id="UP000095746">
    <property type="component" value="Unassembled WGS sequence"/>
</dbReference>